<name>A0A4P5ZE52_PLAAG</name>
<sequence>MRLLCTRDKLPNIPRINSTDPIKNLDNCCQLVEIETEILLFEKVEKSYYWVKLEADEIQLVVCNLEKYANQASSWKGRRCDYLVMGMNVEDGDCYLIIIELRHLIVNEDQAIDKLDQVEKTIQNIISILPQQFFHSSCFDQACPQPQPYKIAGIIIAPAGIKGISREDRTRVINHENYQAIITMMPPEQVKDCKITWHDLLQQFVFVSPSRRR</sequence>
<dbReference type="Proteomes" id="UP000299794">
    <property type="component" value="Unassembled WGS sequence"/>
</dbReference>
<dbReference type="EMBL" id="BJCD01000042">
    <property type="protein sequence ID" value="GDZ94340.1"/>
    <property type="molecule type" value="Genomic_DNA"/>
</dbReference>
<proteinExistence type="predicted"/>
<protein>
    <submittedName>
        <fullName evidence="1">Uncharacterized protein</fullName>
    </submittedName>
</protein>
<accession>A0A4P5ZE52</accession>
<reference evidence="2" key="1">
    <citation type="submission" date="2019-02" db="EMBL/GenBank/DDBJ databases">
        <title>Draft genome sequence of Planktothrix agardhii NIES-905.</title>
        <authorList>
            <person name="Yamaguchi H."/>
            <person name="Suzuki S."/>
            <person name="Kawachi M."/>
        </authorList>
    </citation>
    <scope>NUCLEOTIDE SEQUENCE [LARGE SCALE GENOMIC DNA]</scope>
    <source>
        <strain evidence="2">CCAP 1459/11A</strain>
    </source>
</reference>
<gene>
    <name evidence="1" type="ORF">PA905_22950</name>
</gene>
<comment type="caution">
    <text evidence="1">The sequence shown here is derived from an EMBL/GenBank/DDBJ whole genome shotgun (WGS) entry which is preliminary data.</text>
</comment>
<organism evidence="1 2">
    <name type="scientific">Planktothrix agardhii CCAP 1459/11A</name>
    <dbReference type="NCBI Taxonomy" id="282420"/>
    <lineage>
        <taxon>Bacteria</taxon>
        <taxon>Bacillati</taxon>
        <taxon>Cyanobacteriota</taxon>
        <taxon>Cyanophyceae</taxon>
        <taxon>Oscillatoriophycideae</taxon>
        <taxon>Oscillatoriales</taxon>
        <taxon>Microcoleaceae</taxon>
        <taxon>Planktothrix</taxon>
    </lineage>
</organism>
<evidence type="ECO:0000313" key="2">
    <source>
        <dbReference type="Proteomes" id="UP000299794"/>
    </source>
</evidence>
<evidence type="ECO:0000313" key="1">
    <source>
        <dbReference type="EMBL" id="GDZ94340.1"/>
    </source>
</evidence>
<dbReference type="AlphaFoldDB" id="A0A4P5ZE52"/>
<dbReference type="RefSeq" id="WP_026788431.1">
    <property type="nucleotide sequence ID" value="NZ_BJCD01000042.1"/>
</dbReference>